<evidence type="ECO:0000256" key="1">
    <source>
        <dbReference type="SAM" id="Phobius"/>
    </source>
</evidence>
<protein>
    <submittedName>
        <fullName evidence="2">Uncharacterized protein</fullName>
    </submittedName>
</protein>
<evidence type="ECO:0000313" key="2">
    <source>
        <dbReference type="EMBL" id="RAK78736.1"/>
    </source>
</evidence>
<dbReference type="Proteomes" id="UP000249789">
    <property type="component" value="Unassembled WGS sequence"/>
</dbReference>
<name>A0A8G1W0U9_9EURO</name>
<feature type="transmembrane region" description="Helical" evidence="1">
    <location>
        <begin position="6"/>
        <end position="23"/>
    </location>
</feature>
<proteinExistence type="predicted"/>
<keyword evidence="1" id="KW-0472">Membrane</keyword>
<keyword evidence="3" id="KW-1185">Reference proteome</keyword>
<keyword evidence="1" id="KW-1133">Transmembrane helix</keyword>
<reference evidence="2 3" key="1">
    <citation type="submission" date="2018-02" db="EMBL/GenBank/DDBJ databases">
        <title>The genomes of Aspergillus section Nigri reveals drivers in fungal speciation.</title>
        <authorList>
            <consortium name="DOE Joint Genome Institute"/>
            <person name="Vesth T.C."/>
            <person name="Nybo J."/>
            <person name="Theobald S."/>
            <person name="Brandl J."/>
            <person name="Frisvad J.C."/>
            <person name="Nielsen K.F."/>
            <person name="Lyhne E.K."/>
            <person name="Kogle M.E."/>
            <person name="Kuo A."/>
            <person name="Riley R."/>
            <person name="Clum A."/>
            <person name="Nolan M."/>
            <person name="Lipzen A."/>
            <person name="Salamov A."/>
            <person name="Henrissat B."/>
            <person name="Wiebenga A."/>
            <person name="De vries R.P."/>
            <person name="Grigoriev I.V."/>
            <person name="Mortensen U.H."/>
            <person name="Andersen M.R."/>
            <person name="Baker S.E."/>
        </authorList>
    </citation>
    <scope>NUCLEOTIDE SEQUENCE [LARGE SCALE GENOMIC DNA]</scope>
    <source>
        <strain evidence="2 3">CBS 313.89</strain>
    </source>
</reference>
<sequence>MTSFLALFNPSPIFLVFFQSWLIRRMRTMALTMEMAVLSFAWGVRRGVRSLGLTPMSEIMRRSASLLHWCETIESQLSCGVV</sequence>
<dbReference type="RefSeq" id="XP_040802746.1">
    <property type="nucleotide sequence ID" value="XM_040950627.1"/>
</dbReference>
<keyword evidence="1" id="KW-0812">Transmembrane</keyword>
<dbReference type="EMBL" id="KZ824636">
    <property type="protein sequence ID" value="RAK78736.1"/>
    <property type="molecule type" value="Genomic_DNA"/>
</dbReference>
<accession>A0A8G1W0U9</accession>
<dbReference type="GeneID" id="63867962"/>
<dbReference type="AlphaFoldDB" id="A0A8G1W0U9"/>
<gene>
    <name evidence="2" type="ORF">BO72DRAFT_70068</name>
</gene>
<dbReference type="VEuPathDB" id="FungiDB:BO72DRAFT_70068"/>
<evidence type="ECO:0000313" key="3">
    <source>
        <dbReference type="Proteomes" id="UP000249789"/>
    </source>
</evidence>
<organism evidence="2 3">
    <name type="scientific">Aspergillus fijiensis CBS 313.89</name>
    <dbReference type="NCBI Taxonomy" id="1448319"/>
    <lineage>
        <taxon>Eukaryota</taxon>
        <taxon>Fungi</taxon>
        <taxon>Dikarya</taxon>
        <taxon>Ascomycota</taxon>
        <taxon>Pezizomycotina</taxon>
        <taxon>Eurotiomycetes</taxon>
        <taxon>Eurotiomycetidae</taxon>
        <taxon>Eurotiales</taxon>
        <taxon>Aspergillaceae</taxon>
        <taxon>Aspergillus</taxon>
    </lineage>
</organism>